<accession>A0AAW2NRC0</accession>
<reference evidence="1" key="1">
    <citation type="submission" date="2020-06" db="EMBL/GenBank/DDBJ databases">
        <authorList>
            <person name="Li T."/>
            <person name="Hu X."/>
            <person name="Zhang T."/>
            <person name="Song X."/>
            <person name="Zhang H."/>
            <person name="Dai N."/>
            <person name="Sheng W."/>
            <person name="Hou X."/>
            <person name="Wei L."/>
        </authorList>
    </citation>
    <scope>NUCLEOTIDE SEQUENCE</scope>
    <source>
        <strain evidence="1">G02</strain>
        <tissue evidence="1">Leaf</tissue>
    </source>
</reference>
<comment type="caution">
    <text evidence="1">The sequence shown here is derived from an EMBL/GenBank/DDBJ whole genome shotgun (WGS) entry which is preliminary data.</text>
</comment>
<organism evidence="1">
    <name type="scientific">Sesamum radiatum</name>
    <name type="common">Black benniseed</name>
    <dbReference type="NCBI Taxonomy" id="300843"/>
    <lineage>
        <taxon>Eukaryota</taxon>
        <taxon>Viridiplantae</taxon>
        <taxon>Streptophyta</taxon>
        <taxon>Embryophyta</taxon>
        <taxon>Tracheophyta</taxon>
        <taxon>Spermatophyta</taxon>
        <taxon>Magnoliopsida</taxon>
        <taxon>eudicotyledons</taxon>
        <taxon>Gunneridae</taxon>
        <taxon>Pentapetalae</taxon>
        <taxon>asterids</taxon>
        <taxon>lamiids</taxon>
        <taxon>Lamiales</taxon>
        <taxon>Pedaliaceae</taxon>
        <taxon>Sesamum</taxon>
    </lineage>
</organism>
<name>A0AAW2NRC0_SESRA</name>
<dbReference type="AlphaFoldDB" id="A0AAW2NRC0"/>
<gene>
    <name evidence="1" type="ORF">Sradi_4380300</name>
</gene>
<dbReference type="EMBL" id="JACGWJ010000019">
    <property type="protein sequence ID" value="KAL0345490.1"/>
    <property type="molecule type" value="Genomic_DNA"/>
</dbReference>
<protein>
    <submittedName>
        <fullName evidence="1">Uncharacterized protein</fullName>
    </submittedName>
</protein>
<evidence type="ECO:0000313" key="1">
    <source>
        <dbReference type="EMBL" id="KAL0345490.1"/>
    </source>
</evidence>
<reference evidence="1" key="2">
    <citation type="journal article" date="2024" name="Plant">
        <title>Genomic evolution and insights into agronomic trait innovations of Sesamum species.</title>
        <authorList>
            <person name="Miao H."/>
            <person name="Wang L."/>
            <person name="Qu L."/>
            <person name="Liu H."/>
            <person name="Sun Y."/>
            <person name="Le M."/>
            <person name="Wang Q."/>
            <person name="Wei S."/>
            <person name="Zheng Y."/>
            <person name="Lin W."/>
            <person name="Duan Y."/>
            <person name="Cao H."/>
            <person name="Xiong S."/>
            <person name="Wang X."/>
            <person name="Wei L."/>
            <person name="Li C."/>
            <person name="Ma Q."/>
            <person name="Ju M."/>
            <person name="Zhao R."/>
            <person name="Li G."/>
            <person name="Mu C."/>
            <person name="Tian Q."/>
            <person name="Mei H."/>
            <person name="Zhang T."/>
            <person name="Gao T."/>
            <person name="Zhang H."/>
        </authorList>
    </citation>
    <scope>NUCLEOTIDE SEQUENCE</scope>
    <source>
        <strain evidence="1">G02</strain>
    </source>
</reference>
<sequence length="82" mass="9287">MKEEASSKKPRVDMRDKMPSFQRVNTVYTPLTVPITQALVAVEGKGLLACPRLWKDNPQHPNSEKFCRSIMTMVTPQRNVGT</sequence>
<proteinExistence type="predicted"/>